<evidence type="ECO:0000256" key="3">
    <source>
        <dbReference type="ARBA" id="ARBA00022692"/>
    </source>
</evidence>
<dbReference type="Proteomes" id="UP000664382">
    <property type="component" value="Unassembled WGS sequence"/>
</dbReference>
<gene>
    <name evidence="8" type="ORF">J4H92_11340</name>
</gene>
<feature type="domain" description="EamA" evidence="7">
    <location>
        <begin position="156"/>
        <end position="297"/>
    </location>
</feature>
<feature type="transmembrane region" description="Helical" evidence="6">
    <location>
        <begin position="256"/>
        <end position="276"/>
    </location>
</feature>
<protein>
    <submittedName>
        <fullName evidence="8">DMT family transporter</fullName>
    </submittedName>
</protein>
<evidence type="ECO:0000259" key="7">
    <source>
        <dbReference type="Pfam" id="PF00892"/>
    </source>
</evidence>
<feature type="transmembrane region" description="Helical" evidence="6">
    <location>
        <begin position="12"/>
        <end position="33"/>
    </location>
</feature>
<name>A0A939MLN1_9MICO</name>
<feature type="transmembrane region" description="Helical" evidence="6">
    <location>
        <begin position="101"/>
        <end position="119"/>
    </location>
</feature>
<dbReference type="InterPro" id="IPR000620">
    <property type="entry name" value="EamA_dom"/>
</dbReference>
<dbReference type="InterPro" id="IPR050638">
    <property type="entry name" value="AA-Vitamin_Transporters"/>
</dbReference>
<dbReference type="GO" id="GO:0016020">
    <property type="term" value="C:membrane"/>
    <property type="evidence" value="ECO:0007669"/>
    <property type="project" value="UniProtKB-SubCell"/>
</dbReference>
<evidence type="ECO:0000256" key="2">
    <source>
        <dbReference type="ARBA" id="ARBA00007362"/>
    </source>
</evidence>
<feature type="transmembrane region" description="Helical" evidence="6">
    <location>
        <begin position="224"/>
        <end position="244"/>
    </location>
</feature>
<feature type="transmembrane region" description="Helical" evidence="6">
    <location>
        <begin position="45"/>
        <end position="64"/>
    </location>
</feature>
<dbReference type="SUPFAM" id="SSF103481">
    <property type="entry name" value="Multidrug resistance efflux transporter EmrE"/>
    <property type="match status" value="2"/>
</dbReference>
<dbReference type="AlphaFoldDB" id="A0A939MLN1"/>
<proteinExistence type="inferred from homology"/>
<evidence type="ECO:0000313" key="9">
    <source>
        <dbReference type="Proteomes" id="UP000664382"/>
    </source>
</evidence>
<dbReference type="PANTHER" id="PTHR32322">
    <property type="entry name" value="INNER MEMBRANE TRANSPORTER"/>
    <property type="match status" value="1"/>
</dbReference>
<feature type="transmembrane region" description="Helical" evidence="6">
    <location>
        <begin position="131"/>
        <end position="150"/>
    </location>
</feature>
<feature type="transmembrane region" description="Helical" evidence="6">
    <location>
        <begin position="76"/>
        <end position="95"/>
    </location>
</feature>
<comment type="similarity">
    <text evidence="2">Belongs to the EamA transporter family.</text>
</comment>
<feature type="transmembrane region" description="Helical" evidence="6">
    <location>
        <begin position="156"/>
        <end position="173"/>
    </location>
</feature>
<sequence length="322" mass="32815">MRAARGFSFAGFVLAIGSAACFALSGIFASALISSGWSPGAATTARILFAALALLIPTLVMLRGQWSRVLRAWRTILLFGLLAIVACQLSFFVAVQFIPPSLALLIEFMGPVLLMLWTWARTRLAPSGVTLLGAALAVLGLVAISGVLAGGALNPLGILFALVAAVGNAAYFATGASQEHGIAPLPFVGLGLALAAVGLGIVSAVGLLPFRISSSPVTIADAEVPAAAAVAGMVLVSTVCAYVLGVAASRRLGATVASFTGYSEAMFGIVWTIVLLSVVPTAIQWLGAALIIAGVVTVKVGELLRSRSSPRVGSSRRTTRNG</sequence>
<comment type="caution">
    <text evidence="8">The sequence shown here is derived from an EMBL/GenBank/DDBJ whole genome shotgun (WGS) entry which is preliminary data.</text>
</comment>
<feature type="domain" description="EamA" evidence="7">
    <location>
        <begin position="11"/>
        <end position="145"/>
    </location>
</feature>
<dbReference type="PROSITE" id="PS51257">
    <property type="entry name" value="PROKAR_LIPOPROTEIN"/>
    <property type="match status" value="1"/>
</dbReference>
<keyword evidence="5 6" id="KW-0472">Membrane</keyword>
<comment type="subcellular location">
    <subcellularLocation>
        <location evidence="1">Membrane</location>
        <topology evidence="1">Multi-pass membrane protein</topology>
    </subcellularLocation>
</comment>
<dbReference type="EMBL" id="JAGDYM010000013">
    <property type="protein sequence ID" value="MBO1902540.1"/>
    <property type="molecule type" value="Genomic_DNA"/>
</dbReference>
<keyword evidence="9" id="KW-1185">Reference proteome</keyword>
<organism evidence="8 9">
    <name type="scientific">Leucobacter weissii</name>
    <dbReference type="NCBI Taxonomy" id="1983706"/>
    <lineage>
        <taxon>Bacteria</taxon>
        <taxon>Bacillati</taxon>
        <taxon>Actinomycetota</taxon>
        <taxon>Actinomycetes</taxon>
        <taxon>Micrococcales</taxon>
        <taxon>Microbacteriaceae</taxon>
        <taxon>Leucobacter</taxon>
    </lineage>
</organism>
<evidence type="ECO:0000256" key="1">
    <source>
        <dbReference type="ARBA" id="ARBA00004141"/>
    </source>
</evidence>
<evidence type="ECO:0000256" key="4">
    <source>
        <dbReference type="ARBA" id="ARBA00022989"/>
    </source>
</evidence>
<feature type="transmembrane region" description="Helical" evidence="6">
    <location>
        <begin position="282"/>
        <end position="301"/>
    </location>
</feature>
<dbReference type="Pfam" id="PF00892">
    <property type="entry name" value="EamA"/>
    <property type="match status" value="2"/>
</dbReference>
<keyword evidence="4 6" id="KW-1133">Transmembrane helix</keyword>
<keyword evidence="3 6" id="KW-0812">Transmembrane</keyword>
<reference evidence="8" key="1">
    <citation type="submission" date="2021-03" db="EMBL/GenBank/DDBJ databases">
        <title>Leucobacter chromiisoli sp. nov., isolated from chromium-containing soil of chemical plant.</title>
        <authorList>
            <person name="Xu Z."/>
        </authorList>
    </citation>
    <scope>NUCLEOTIDE SEQUENCE</scope>
    <source>
        <strain evidence="8">S27</strain>
    </source>
</reference>
<feature type="transmembrane region" description="Helical" evidence="6">
    <location>
        <begin position="185"/>
        <end position="212"/>
    </location>
</feature>
<evidence type="ECO:0000313" key="8">
    <source>
        <dbReference type="EMBL" id="MBO1902540.1"/>
    </source>
</evidence>
<dbReference type="InterPro" id="IPR037185">
    <property type="entry name" value="EmrE-like"/>
</dbReference>
<evidence type="ECO:0000256" key="6">
    <source>
        <dbReference type="SAM" id="Phobius"/>
    </source>
</evidence>
<dbReference type="PANTHER" id="PTHR32322:SF2">
    <property type="entry name" value="EAMA DOMAIN-CONTAINING PROTEIN"/>
    <property type="match status" value="1"/>
</dbReference>
<accession>A0A939MLN1</accession>
<evidence type="ECO:0000256" key="5">
    <source>
        <dbReference type="ARBA" id="ARBA00023136"/>
    </source>
</evidence>